<evidence type="ECO:0000256" key="1">
    <source>
        <dbReference type="SAM" id="Phobius"/>
    </source>
</evidence>
<organism evidence="2 3">
    <name type="scientific">Staphylococcus pasteuri_A</name>
    <dbReference type="NCBI Taxonomy" id="3062664"/>
    <lineage>
        <taxon>Bacteria</taxon>
        <taxon>Bacillati</taxon>
        <taxon>Bacillota</taxon>
        <taxon>Bacilli</taxon>
        <taxon>Bacillales</taxon>
        <taxon>Staphylococcaceae</taxon>
        <taxon>Staphylococcus</taxon>
    </lineage>
</organism>
<comment type="caution">
    <text evidence="2">The sequence shown here is derived from an EMBL/GenBank/DDBJ whole genome shotgun (WGS) entry which is preliminary data.</text>
</comment>
<dbReference type="Proteomes" id="UP001170310">
    <property type="component" value="Unassembled WGS sequence"/>
</dbReference>
<name>A0AAW7YT22_9STAP</name>
<dbReference type="AlphaFoldDB" id="A0AAW7YT22"/>
<gene>
    <name evidence="2" type="ORF">Q4528_06290</name>
</gene>
<dbReference type="InterPro" id="IPR009732">
    <property type="entry name" value="DUF1304"/>
</dbReference>
<keyword evidence="3" id="KW-1185">Reference proteome</keyword>
<feature type="transmembrane region" description="Helical" evidence="1">
    <location>
        <begin position="7"/>
        <end position="26"/>
    </location>
</feature>
<dbReference type="EMBL" id="JAUOQO010000004">
    <property type="protein sequence ID" value="MDO6573765.1"/>
    <property type="molecule type" value="Genomic_DNA"/>
</dbReference>
<feature type="transmembrane region" description="Helical" evidence="1">
    <location>
        <begin position="56"/>
        <end position="72"/>
    </location>
</feature>
<proteinExistence type="predicted"/>
<dbReference type="Pfam" id="PF06993">
    <property type="entry name" value="DUF1304"/>
    <property type="match status" value="1"/>
</dbReference>
<keyword evidence="1" id="KW-0812">Transmembrane</keyword>
<protein>
    <submittedName>
        <fullName evidence="2">DUF1304 domain-containing protein</fullName>
    </submittedName>
</protein>
<feature type="transmembrane region" description="Helical" evidence="1">
    <location>
        <begin position="79"/>
        <end position="96"/>
    </location>
</feature>
<evidence type="ECO:0000313" key="2">
    <source>
        <dbReference type="EMBL" id="MDO6573765.1"/>
    </source>
</evidence>
<reference evidence="2" key="1">
    <citation type="submission" date="2023-07" db="EMBL/GenBank/DDBJ databases">
        <title>Genome content predicts the carbon catabolic preferences of heterotrophic bacteria.</title>
        <authorList>
            <person name="Gralka M."/>
        </authorList>
    </citation>
    <scope>NUCLEOTIDE SEQUENCE</scope>
    <source>
        <strain evidence="2">E2R20</strain>
    </source>
</reference>
<sequence>MSLLSIILILLVAIEFIFIMILQTFMTSSKKTSQTFKMSQSALEDNNLNTLMKNQGIYNGLLGLFVIYATFFSNHPRELIICILVYMIIVAIYGSLTSQKSIIIKQGLLPILALLSLIF</sequence>
<dbReference type="PANTHER" id="PTHR38446:SF1">
    <property type="entry name" value="BLL0914 PROTEIN"/>
    <property type="match status" value="1"/>
</dbReference>
<dbReference type="RefSeq" id="WP_029056568.1">
    <property type="nucleotide sequence ID" value="NZ_JAUOQO010000004.1"/>
</dbReference>
<evidence type="ECO:0000313" key="3">
    <source>
        <dbReference type="Proteomes" id="UP001170310"/>
    </source>
</evidence>
<accession>A0AAW7YT22</accession>
<keyword evidence="1" id="KW-1133">Transmembrane helix</keyword>
<keyword evidence="1" id="KW-0472">Membrane</keyword>
<dbReference type="PANTHER" id="PTHR38446">
    <property type="entry name" value="BLL0914 PROTEIN"/>
    <property type="match status" value="1"/>
</dbReference>